<sequence length="363" mass="40219">MNTTQSFFLITLLLITALLALTVLLIVVTEQPDSMIEGRHRVVQIWDRGGKRVQNEVSSGRDDEKSSPPQVVAAGRPSVSSSSSTDVQPHSSSPLPMDFTLEKLAQFGPSDGGKFMGIQLLGDYLYLPKDDGRIEVRDSRRLFLNRTVSTGIRIHRLRAVNERIFVILDNSFGRLVLFDASSGTVLRERSLEQPAKELTLDDAVVHTLARFGTQVHSFELDDLRAATPNRSIDIDQHNCNFISGDGTGALLISCGSAILRMSKKSSFLQCFTPPTGVNYSALLVTQSGKLLVVNKAQRALYLMDKNLTEPIVRLHQPDGGRSSSIWIWTSFALDMSNGTLFILEYISNRVEVFKIPSDVLRLL</sequence>
<evidence type="ECO:0000313" key="3">
    <source>
        <dbReference type="Proteomes" id="UP000050741"/>
    </source>
</evidence>
<feature type="region of interest" description="Disordered" evidence="1">
    <location>
        <begin position="53"/>
        <end position="96"/>
    </location>
</feature>
<feature type="chain" id="PRO_5008146743" evidence="2">
    <location>
        <begin position="21"/>
        <end position="363"/>
    </location>
</feature>
<evidence type="ECO:0000256" key="1">
    <source>
        <dbReference type="SAM" id="MobiDB-lite"/>
    </source>
</evidence>
<dbReference type="WBParaSite" id="GPLIN_000526500">
    <property type="protein sequence ID" value="GPLIN_000526500"/>
    <property type="gene ID" value="GPLIN_000526500"/>
</dbReference>
<keyword evidence="3" id="KW-1185">Reference proteome</keyword>
<feature type="compositionally biased region" description="Basic and acidic residues" evidence="1">
    <location>
        <begin position="53"/>
        <end position="66"/>
    </location>
</feature>
<name>A0A183BXC6_GLOPA</name>
<dbReference type="Proteomes" id="UP000050741">
    <property type="component" value="Unassembled WGS sequence"/>
</dbReference>
<evidence type="ECO:0000256" key="2">
    <source>
        <dbReference type="SAM" id="SignalP"/>
    </source>
</evidence>
<organism evidence="3 4">
    <name type="scientific">Globodera pallida</name>
    <name type="common">Potato cyst nematode worm</name>
    <name type="synonym">Heterodera pallida</name>
    <dbReference type="NCBI Taxonomy" id="36090"/>
    <lineage>
        <taxon>Eukaryota</taxon>
        <taxon>Metazoa</taxon>
        <taxon>Ecdysozoa</taxon>
        <taxon>Nematoda</taxon>
        <taxon>Chromadorea</taxon>
        <taxon>Rhabditida</taxon>
        <taxon>Tylenchina</taxon>
        <taxon>Tylenchomorpha</taxon>
        <taxon>Tylenchoidea</taxon>
        <taxon>Heteroderidae</taxon>
        <taxon>Heteroderinae</taxon>
        <taxon>Globodera</taxon>
    </lineage>
</organism>
<dbReference type="AlphaFoldDB" id="A0A183BXC6"/>
<proteinExistence type="predicted"/>
<dbReference type="SUPFAM" id="SSF63825">
    <property type="entry name" value="YWTD domain"/>
    <property type="match status" value="1"/>
</dbReference>
<reference evidence="4" key="3">
    <citation type="submission" date="2016-06" db="UniProtKB">
        <authorList>
            <consortium name="WormBaseParasite"/>
        </authorList>
    </citation>
    <scope>IDENTIFICATION</scope>
</reference>
<feature type="compositionally biased region" description="Low complexity" evidence="1">
    <location>
        <begin position="77"/>
        <end position="94"/>
    </location>
</feature>
<evidence type="ECO:0000313" key="4">
    <source>
        <dbReference type="WBParaSite" id="GPLIN_000526500"/>
    </source>
</evidence>
<accession>A0A183BXC6</accession>
<reference evidence="3" key="2">
    <citation type="submission" date="2014-05" db="EMBL/GenBank/DDBJ databases">
        <title>The genome and life-stage specific transcriptomes of Globodera pallida elucidate key aspects of plant parasitism by a cyst nematode.</title>
        <authorList>
            <person name="Cotton J.A."/>
            <person name="Lilley C.J."/>
            <person name="Jones L.M."/>
            <person name="Kikuchi T."/>
            <person name="Reid A.J."/>
            <person name="Thorpe P."/>
            <person name="Tsai I.J."/>
            <person name="Beasley H."/>
            <person name="Blok V."/>
            <person name="Cock P.J.A."/>
            <person name="Van den Akker S.E."/>
            <person name="Holroyd N."/>
            <person name="Hunt M."/>
            <person name="Mantelin S."/>
            <person name="Naghra H."/>
            <person name="Pain A."/>
            <person name="Palomares-Rius J.E."/>
            <person name="Zarowiecki M."/>
            <person name="Berriman M."/>
            <person name="Jones J.T."/>
            <person name="Urwin P.E."/>
        </authorList>
    </citation>
    <scope>NUCLEOTIDE SEQUENCE [LARGE SCALE GENOMIC DNA]</scope>
    <source>
        <strain evidence="3">Lindley</strain>
    </source>
</reference>
<reference evidence="3" key="1">
    <citation type="submission" date="2013-12" db="EMBL/GenBank/DDBJ databases">
        <authorList>
            <person name="Aslett M."/>
        </authorList>
    </citation>
    <scope>NUCLEOTIDE SEQUENCE [LARGE SCALE GENOMIC DNA]</scope>
    <source>
        <strain evidence="3">Lindley</strain>
    </source>
</reference>
<protein>
    <submittedName>
        <fullName evidence="4">Adipocyte plasma membrane-associated protein</fullName>
    </submittedName>
</protein>
<keyword evidence="2" id="KW-0732">Signal</keyword>
<feature type="signal peptide" evidence="2">
    <location>
        <begin position="1"/>
        <end position="20"/>
    </location>
</feature>